<dbReference type="KEGG" id="nwr:E3U44_13745"/>
<feature type="coiled-coil region" evidence="2">
    <location>
        <begin position="49"/>
        <end position="94"/>
    </location>
</feature>
<dbReference type="Pfam" id="PF04012">
    <property type="entry name" value="PspA_IM30"/>
    <property type="match status" value="1"/>
</dbReference>
<dbReference type="PANTHER" id="PTHR31088">
    <property type="entry name" value="MEMBRANE-ASSOCIATED PROTEIN VIPP1, CHLOROPLASTIC"/>
    <property type="match status" value="1"/>
</dbReference>
<name>A0A4P7C1G8_9GAMM</name>
<accession>A0A4P7C1G8</accession>
<keyword evidence="2" id="KW-0175">Coiled coil</keyword>
<organism evidence="3 4">
    <name type="scientific">Nitrosococcus wardiae</name>
    <dbReference type="NCBI Taxonomy" id="1814290"/>
    <lineage>
        <taxon>Bacteria</taxon>
        <taxon>Pseudomonadati</taxon>
        <taxon>Pseudomonadota</taxon>
        <taxon>Gammaproteobacteria</taxon>
        <taxon>Chromatiales</taxon>
        <taxon>Chromatiaceae</taxon>
        <taxon>Nitrosococcus</taxon>
    </lineage>
</organism>
<gene>
    <name evidence="3" type="ORF">E3U44_13745</name>
</gene>
<dbReference type="AlphaFoldDB" id="A0A4P7C1G8"/>
<sequence>MFLSSMFGLAQKLDYLPWERKNHEEVIMSFFRRLSASLTARIDQVVAQMENHDAIIEAAIREARQATAKAKVRLARVRSDGERLETKLAELREAEIKWSERARRIAKEDENRALECLRRRRGCQRQRVQLEKARENHQQGEVRLVGDVREAEERVADMTQKRHLMRTRQSAAEALNSITRVDSRMDGDVADAFERWEVRITEAEYEAGTADFLDSLEQRFADAEEQDALRAELDELLLKEENHHEC</sequence>
<proteinExistence type="inferred from homology"/>
<dbReference type="PANTHER" id="PTHR31088:SF6">
    <property type="entry name" value="PHAGE SHOCK PROTEIN A"/>
    <property type="match status" value="1"/>
</dbReference>
<protein>
    <submittedName>
        <fullName evidence="3">PspA/IM30 family protein</fullName>
    </submittedName>
</protein>
<evidence type="ECO:0000256" key="2">
    <source>
        <dbReference type="SAM" id="Coils"/>
    </source>
</evidence>
<dbReference type="EMBL" id="CP038033">
    <property type="protein sequence ID" value="QBQ55450.1"/>
    <property type="molecule type" value="Genomic_DNA"/>
</dbReference>
<evidence type="ECO:0000313" key="4">
    <source>
        <dbReference type="Proteomes" id="UP000294325"/>
    </source>
</evidence>
<dbReference type="OrthoDB" id="5768359at2"/>
<evidence type="ECO:0000256" key="1">
    <source>
        <dbReference type="ARBA" id="ARBA00043985"/>
    </source>
</evidence>
<dbReference type="Proteomes" id="UP000294325">
    <property type="component" value="Chromosome"/>
</dbReference>
<reference evidence="3 4" key="1">
    <citation type="submission" date="2019-03" db="EMBL/GenBank/DDBJ databases">
        <title>The genome sequence of Nitrosococcus wardiae strain D1FHST reveals the archetypal metabolic capacity of ammonia-oxidizing Gammaproteobacteria.</title>
        <authorList>
            <person name="Wang L."/>
            <person name="Lim C.K."/>
            <person name="Hanson T.E."/>
            <person name="Dang H."/>
            <person name="Klotz M.G."/>
        </authorList>
    </citation>
    <scope>NUCLEOTIDE SEQUENCE [LARGE SCALE GENOMIC DNA]</scope>
    <source>
        <strain evidence="3 4">D1FHS</strain>
    </source>
</reference>
<comment type="similarity">
    <text evidence="1">Belongs to the PspA/Vipp/IM30 family.</text>
</comment>
<keyword evidence="4" id="KW-1185">Reference proteome</keyword>
<evidence type="ECO:0000313" key="3">
    <source>
        <dbReference type="EMBL" id="QBQ55450.1"/>
    </source>
</evidence>
<dbReference type="InterPro" id="IPR007157">
    <property type="entry name" value="PspA_VIPP1"/>
</dbReference>